<organism evidence="1 2">
    <name type="scientific">Edaphobacter acidisoli</name>
    <dbReference type="NCBI Taxonomy" id="2040573"/>
    <lineage>
        <taxon>Bacteria</taxon>
        <taxon>Pseudomonadati</taxon>
        <taxon>Acidobacteriota</taxon>
        <taxon>Terriglobia</taxon>
        <taxon>Terriglobales</taxon>
        <taxon>Acidobacteriaceae</taxon>
        <taxon>Edaphobacter</taxon>
    </lineage>
</organism>
<dbReference type="AlphaFoldDB" id="A0A916RHR4"/>
<dbReference type="SUPFAM" id="SSF56935">
    <property type="entry name" value="Porins"/>
    <property type="match status" value="1"/>
</dbReference>
<reference evidence="1" key="2">
    <citation type="submission" date="2020-09" db="EMBL/GenBank/DDBJ databases">
        <authorList>
            <person name="Sun Q."/>
            <person name="Zhou Y."/>
        </authorList>
    </citation>
    <scope>NUCLEOTIDE SEQUENCE</scope>
    <source>
        <strain evidence="1">CGMCC 1.15447</strain>
    </source>
</reference>
<evidence type="ECO:0000313" key="1">
    <source>
        <dbReference type="EMBL" id="GGA56631.1"/>
    </source>
</evidence>
<name>A0A916RHR4_9BACT</name>
<proteinExistence type="predicted"/>
<dbReference type="RefSeq" id="WP_188757747.1">
    <property type="nucleotide sequence ID" value="NZ_BMJB01000001.1"/>
</dbReference>
<gene>
    <name evidence="1" type="ORF">GCM10011507_04950</name>
</gene>
<dbReference type="Proteomes" id="UP000648801">
    <property type="component" value="Unassembled WGS sequence"/>
</dbReference>
<keyword evidence="2" id="KW-1185">Reference proteome</keyword>
<sequence length="332" mass="37305">MGALFLLHALAIAQYTPIISGGIGFLDSTNTGAHFVQPVVAPLVAAPIGTHLLAESRFDFREFVGRKNGTSGPYEGTFFKSTQYLQLDYLATPNLTLVVGRFLTPFGTYNERLTPIWMQNFQDAPLITPIGTRTTGSSDGAMLRGVLYAGNAVHVDYVGYSSALSGVPQFQSARSAGDRIDFYFPSTRIELGTSYARFLQNTHYNSIGAHFWWQPWRVPLQVRSEYAHDPHAQGYWLESGYRLSQWRGRESLIGRLEPLFRIQQVFRNSPGPGDGLPSADTKQADFGFIYHLPNEVRFTTSYSRKFSSTGNANIWDVALTYRFLFPMWRGKR</sequence>
<accession>A0A916RHR4</accession>
<dbReference type="InterPro" id="IPR023614">
    <property type="entry name" value="Porin_dom_sf"/>
</dbReference>
<protein>
    <submittedName>
        <fullName evidence="1">Uncharacterized protein</fullName>
    </submittedName>
</protein>
<dbReference type="Gene3D" id="2.40.160.10">
    <property type="entry name" value="Porin"/>
    <property type="match status" value="1"/>
</dbReference>
<reference evidence="1" key="1">
    <citation type="journal article" date="2014" name="Int. J. Syst. Evol. Microbiol.">
        <title>Complete genome sequence of Corynebacterium casei LMG S-19264T (=DSM 44701T), isolated from a smear-ripened cheese.</title>
        <authorList>
            <consortium name="US DOE Joint Genome Institute (JGI-PGF)"/>
            <person name="Walter F."/>
            <person name="Albersmeier A."/>
            <person name="Kalinowski J."/>
            <person name="Ruckert C."/>
        </authorList>
    </citation>
    <scope>NUCLEOTIDE SEQUENCE</scope>
    <source>
        <strain evidence="1">CGMCC 1.15447</strain>
    </source>
</reference>
<dbReference type="EMBL" id="BMJB01000001">
    <property type="protein sequence ID" value="GGA56631.1"/>
    <property type="molecule type" value="Genomic_DNA"/>
</dbReference>
<comment type="caution">
    <text evidence="1">The sequence shown here is derived from an EMBL/GenBank/DDBJ whole genome shotgun (WGS) entry which is preliminary data.</text>
</comment>
<evidence type="ECO:0000313" key="2">
    <source>
        <dbReference type="Proteomes" id="UP000648801"/>
    </source>
</evidence>